<dbReference type="SUPFAM" id="SSF49464">
    <property type="entry name" value="Carboxypeptidase regulatory domain-like"/>
    <property type="match status" value="1"/>
</dbReference>
<dbReference type="SUPFAM" id="SSF48695">
    <property type="entry name" value="Multiheme cytochromes"/>
    <property type="match status" value="1"/>
</dbReference>
<dbReference type="SUPFAM" id="SSF49299">
    <property type="entry name" value="PKD domain"/>
    <property type="match status" value="1"/>
</dbReference>
<dbReference type="InterPro" id="IPR008969">
    <property type="entry name" value="CarboxyPept-like_regulatory"/>
</dbReference>
<evidence type="ECO:0000313" key="3">
    <source>
        <dbReference type="Proteomes" id="UP000272888"/>
    </source>
</evidence>
<dbReference type="InterPro" id="IPR035986">
    <property type="entry name" value="PKD_dom_sf"/>
</dbReference>
<reference evidence="3" key="1">
    <citation type="submission" date="2018-09" db="EMBL/GenBank/DDBJ databases">
        <authorList>
            <person name="Livingstone P.G."/>
            <person name="Whitworth D.E."/>
        </authorList>
    </citation>
    <scope>NUCLEOTIDE SEQUENCE [LARGE SCALE GENOMIC DNA]</scope>
    <source>
        <strain evidence="3">CA051B</strain>
    </source>
</reference>
<dbReference type="InterPro" id="IPR036280">
    <property type="entry name" value="Multihaem_cyt_sf"/>
</dbReference>
<accession>A0A3A8Q500</accession>
<dbReference type="AlphaFoldDB" id="A0A3A8Q500"/>
<protein>
    <recommendedName>
        <fullName evidence="4">Carboxypeptidase regulatory-like domain-containing protein</fullName>
    </recommendedName>
</protein>
<keyword evidence="3" id="KW-1185">Reference proteome</keyword>
<comment type="caution">
    <text evidence="2">The sequence shown here is derived from an EMBL/GenBank/DDBJ whole genome shotgun (WGS) entry which is preliminary data.</text>
</comment>
<dbReference type="EMBL" id="RAWB01000077">
    <property type="protein sequence ID" value="RKH62561.1"/>
    <property type="molecule type" value="Genomic_DNA"/>
</dbReference>
<feature type="region of interest" description="Disordered" evidence="1">
    <location>
        <begin position="1"/>
        <end position="29"/>
    </location>
</feature>
<dbReference type="Proteomes" id="UP000272888">
    <property type="component" value="Unassembled WGS sequence"/>
</dbReference>
<evidence type="ECO:0000256" key="1">
    <source>
        <dbReference type="SAM" id="MobiDB-lite"/>
    </source>
</evidence>
<organism evidence="2 3">
    <name type="scientific">Corallococcus llansteffanensis</name>
    <dbReference type="NCBI Taxonomy" id="2316731"/>
    <lineage>
        <taxon>Bacteria</taxon>
        <taxon>Pseudomonadati</taxon>
        <taxon>Myxococcota</taxon>
        <taxon>Myxococcia</taxon>
        <taxon>Myxococcales</taxon>
        <taxon>Cystobacterineae</taxon>
        <taxon>Myxococcaceae</taxon>
        <taxon>Corallococcus</taxon>
    </lineage>
</organism>
<name>A0A3A8Q500_9BACT</name>
<gene>
    <name evidence="2" type="ORF">D7V93_09945</name>
</gene>
<dbReference type="InterPro" id="IPR013783">
    <property type="entry name" value="Ig-like_fold"/>
</dbReference>
<sequence>MALWLGGCNGEQDAAPTKPTSPAQQSQAVTPLSPLVRGYIAARVGDDQRMPRHDVYLPGVKVYLHDLVTGATTQPRETDLSGRFTLAANAQNRFEVCWSAPGFVSGCDTKNAFNVTARVKNVGTVLIPIATTATTASVWGKVSLADGSKPRKLSPLDSVNAVARLELLNSAGGIVYQTQINNFGEYLLPQVAEAASVTLRARFEQATVTQPILPDANLAGIPWHQVDLRFGNFPPRVKPLVATDAGGRWTKSVAPGAVVKLAASASDRDGHPLQYLWSLDPGAGTLSATSGTQVQWTLPAVRGLYTARVLVYDGNGGYDEQSLSLRTDGAFVLYSGFVTDLAGTALSAVQVEIITSAGTNTTTTNASGFFRVFARDADRYVFNLRKTGYGPVSQIYDRGITGGRWKMQRATVTVVNPTLAIDLTHQRSSSECPGRPSEQLDWTGKYAAARTPQWQDGQGNVIPPPLEQVSLPLPSPERPRPVCGPGIRVQIPANGLVDSLGRAPTGNVEIALTTIDLKSAQMPGDFTTRALSGQTLVAQSYGAGTVSITSGNTKYNLKPGVTATVTVAVDPTQLATGAALPSTIPFLYFDETAGVWNEELKATLNAAGTAYVAQAPHFSTFNMDLLKSNQACVRIDSTALADAQYSLEIAIPMPAGAAPVYRTVVIDNAAAKIHALYNLPTNTNIVLVPIRQTGTVPIGTFVVNTGGAQNPTTPNAPVFPYAACSTEVVFEDRVIPPPTIDFLHGLDSFAAIDLDELDVSDPADLLLKNSLEQASQNYYDQADPRTKRLTLAQFKTYNGFPVGEVRAVYANHVDLGFGRDMHCTKRLDFFGQDEVACYVSNYGTIDTADSADVEEARLAGTPVATVAMEFSPVESQVGNPDEFDDPQRVVKFYVYDAAGTRVGKANLDNLGTRPIPQLCMVCHNGVYPDGDVPAPGFPAFPDRESVKLGSRFLPFDLQSYEFSTVAGFTKADMQDEMKSLNFNYVVPTLPGTATTELINGWYTGGALIQNEAYVVPLWNNVPAEPLRAQTYKDLVGRSCRTCHISQLDPDLAFNASTQFSSRMGSIEARVCVQHVMPHSKKTHDLFWDSVGPHQPGLLQIFGDTYGAGSGWNGQLCGTYVSGGTTPVTTYSSIIQPIWNTNCTACHTGGAPPAGLSLAAGVSHGQLFNGNATQSTLDRIEPFSVNNSYVWHKLNNTHLAAPANGSGSQMPLGGGTLPGANLTSISSWINGGALP</sequence>
<evidence type="ECO:0008006" key="4">
    <source>
        <dbReference type="Google" id="ProtNLM"/>
    </source>
</evidence>
<dbReference type="Gene3D" id="2.60.40.10">
    <property type="entry name" value="Immunoglobulins"/>
    <property type="match status" value="1"/>
</dbReference>
<proteinExistence type="predicted"/>
<feature type="compositionally biased region" description="Polar residues" evidence="1">
    <location>
        <begin position="18"/>
        <end position="29"/>
    </location>
</feature>
<evidence type="ECO:0000313" key="2">
    <source>
        <dbReference type="EMBL" id="RKH62561.1"/>
    </source>
</evidence>